<keyword evidence="3" id="KW-0809">Transit peptide</keyword>
<protein>
    <submittedName>
        <fullName evidence="4">Uncharacterized protein</fullName>
    </submittedName>
</protein>
<evidence type="ECO:0000313" key="4">
    <source>
        <dbReference type="EMBL" id="KAF8376982.1"/>
    </source>
</evidence>
<gene>
    <name evidence="4" type="ORF">HHK36_030354</name>
</gene>
<dbReference type="Pfam" id="PF02536">
    <property type="entry name" value="mTERF"/>
    <property type="match status" value="2"/>
</dbReference>
<comment type="similarity">
    <text evidence="1">Belongs to the mTERF family.</text>
</comment>
<evidence type="ECO:0000256" key="3">
    <source>
        <dbReference type="ARBA" id="ARBA00022946"/>
    </source>
</evidence>
<dbReference type="PANTHER" id="PTHR13068">
    <property type="entry name" value="CGI-12 PROTEIN-RELATED"/>
    <property type="match status" value="1"/>
</dbReference>
<evidence type="ECO:0000256" key="1">
    <source>
        <dbReference type="ARBA" id="ARBA00007692"/>
    </source>
</evidence>
<dbReference type="SMART" id="SM00733">
    <property type="entry name" value="Mterf"/>
    <property type="match status" value="6"/>
</dbReference>
<dbReference type="GO" id="GO:0003676">
    <property type="term" value="F:nucleic acid binding"/>
    <property type="evidence" value="ECO:0007669"/>
    <property type="project" value="InterPro"/>
</dbReference>
<comment type="caution">
    <text evidence="4">The sequence shown here is derived from an EMBL/GenBank/DDBJ whole genome shotgun (WGS) entry which is preliminary data.</text>
</comment>
<keyword evidence="2" id="KW-0804">Transcription</keyword>
<accession>A0A834YBJ4</accession>
<dbReference type="GO" id="GO:0006353">
    <property type="term" value="P:DNA-templated transcription termination"/>
    <property type="evidence" value="ECO:0007669"/>
    <property type="project" value="UniProtKB-KW"/>
</dbReference>
<dbReference type="Proteomes" id="UP000655225">
    <property type="component" value="Unassembled WGS sequence"/>
</dbReference>
<keyword evidence="2" id="KW-0806">Transcription termination</keyword>
<dbReference type="EMBL" id="JABCRI010000024">
    <property type="protein sequence ID" value="KAF8376982.1"/>
    <property type="molecule type" value="Genomic_DNA"/>
</dbReference>
<dbReference type="PANTHER" id="PTHR13068:SF236">
    <property type="entry name" value="OS02G0749800 PROTEIN"/>
    <property type="match status" value="1"/>
</dbReference>
<dbReference type="Gene3D" id="1.25.70.10">
    <property type="entry name" value="Transcription termination factor 3, mitochondrial"/>
    <property type="match status" value="1"/>
</dbReference>
<name>A0A834YBJ4_TETSI</name>
<dbReference type="InterPro" id="IPR003690">
    <property type="entry name" value="MTERF"/>
</dbReference>
<organism evidence="4 5">
    <name type="scientific">Tetracentron sinense</name>
    <name type="common">Spur-leaf</name>
    <dbReference type="NCBI Taxonomy" id="13715"/>
    <lineage>
        <taxon>Eukaryota</taxon>
        <taxon>Viridiplantae</taxon>
        <taxon>Streptophyta</taxon>
        <taxon>Embryophyta</taxon>
        <taxon>Tracheophyta</taxon>
        <taxon>Spermatophyta</taxon>
        <taxon>Magnoliopsida</taxon>
        <taxon>Trochodendrales</taxon>
        <taxon>Trochodendraceae</taxon>
        <taxon>Tetracentron</taxon>
    </lineage>
</organism>
<proteinExistence type="inferred from homology"/>
<evidence type="ECO:0000256" key="2">
    <source>
        <dbReference type="ARBA" id="ARBA00022472"/>
    </source>
</evidence>
<dbReference type="InterPro" id="IPR038538">
    <property type="entry name" value="MTERF_sf"/>
</dbReference>
<evidence type="ECO:0000313" key="5">
    <source>
        <dbReference type="Proteomes" id="UP000655225"/>
    </source>
</evidence>
<dbReference type="FunFam" id="1.25.70.10:FF:000001">
    <property type="entry name" value="Mitochondrial transcription termination factor-like"/>
    <property type="match status" value="1"/>
</dbReference>
<keyword evidence="2" id="KW-0805">Transcription regulation</keyword>
<keyword evidence="5" id="KW-1185">Reference proteome</keyword>
<dbReference type="OrthoDB" id="637682at2759"/>
<reference evidence="4 5" key="1">
    <citation type="submission" date="2020-04" db="EMBL/GenBank/DDBJ databases">
        <title>Plant Genome Project.</title>
        <authorList>
            <person name="Zhang R.-G."/>
        </authorList>
    </citation>
    <scope>NUCLEOTIDE SEQUENCE [LARGE SCALE GENOMIC DNA]</scope>
    <source>
        <strain evidence="4">YNK0</strain>
        <tissue evidence="4">Leaf</tissue>
    </source>
</reference>
<sequence>MNSCGFSLESAITASKKIHIESTEKPDAVLEVLRTHGFTKPHIANLISRFPPLLFSNPTKTLKPKLEYFESLGISKPDLPKLICTDKFILLSSLKNQIIPTFDFLRSFVHTNENLIAALKQSTRFVRCNIQKLMEPNISTLRSHGVPESNISKLIVMHPRSLTQKINLFEEIVSVIKEMGFDPTSRSFVLAIGCMSVLSKLNWEKKKEAFKSFGWSEDDIHSAFKVQPMFMLTSEKKIRLLMDFFVNKLGLNSSDVLRCPNLFLLSLEKRIIPRCSVLQVLMSKGLIEKDLDVVWVLNANKKKFEKKFLTKYQKISPEVLKAYDGEIEFLGLFNGLEGMNRMKELQKS</sequence>
<dbReference type="OMA" id="YCMSVSE"/>
<dbReference type="AlphaFoldDB" id="A0A834YBJ4"/>